<proteinExistence type="inferred from homology"/>
<sequence>MVTLVHLVTREYISIFLLVSFIFLTCKLLKKLKFLSNNHVSNNGGQNSNFPPGSRGVLPLIGETLHFLAAIYSKHGFYHFVHLRHLWYGKCFKTHIFGETHVFVSSTKAAKEILSNDLGKFTKKYIRSIGEVIGSQSVLCASRQTHKLIRRQLLDLFSSNSISEFTNQFDPIVVSTISNWAYMPKVLVLDEAQEMTFKAMSKMLLSLEDGSELDMLRKDVACVCQAMLAFPLKFPWTRFTMGLKARRRIMCKLEKMIQKRRSEVESAQSSTPHGQTDCLDILLQAKSEEINSVHQVSHLMDTQIKDNILTMIIAGQDTTASAIAWMVKYLDENQEVLQLLKDELQSLNNKVGSKSCLTFEDLNSMTYASKVVKESLRMSSIVPWFPRVALYDCNVLGYTIKKGWNINVDARSIHLDPTLHNNPYTFNPSRFDDEAKPYSFIAFGAGGRTCIGMNLAKAMMLIFLYRLVTTYEWKMIDPDPDIEKWAIFSRLKSGCPIKVTHIFR</sequence>
<evidence type="ECO:0000256" key="3">
    <source>
        <dbReference type="ARBA" id="ARBA00022723"/>
    </source>
</evidence>
<evidence type="ECO:0008006" key="11">
    <source>
        <dbReference type="Google" id="ProtNLM"/>
    </source>
</evidence>
<dbReference type="AlphaFoldDB" id="A0AAW1MTN6"/>
<dbReference type="GO" id="GO:0016020">
    <property type="term" value="C:membrane"/>
    <property type="evidence" value="ECO:0007669"/>
    <property type="project" value="UniProtKB-SubCell"/>
</dbReference>
<dbReference type="GO" id="GO:0016132">
    <property type="term" value="P:brassinosteroid biosynthetic process"/>
    <property type="evidence" value="ECO:0007669"/>
    <property type="project" value="TreeGrafter"/>
</dbReference>
<accession>A0AAW1MTN6</accession>
<dbReference type="PANTHER" id="PTHR24286">
    <property type="entry name" value="CYTOCHROME P450 26"/>
    <property type="match status" value="1"/>
</dbReference>
<dbReference type="SUPFAM" id="SSF48264">
    <property type="entry name" value="Cytochrome P450"/>
    <property type="match status" value="1"/>
</dbReference>
<reference evidence="9" key="1">
    <citation type="submission" date="2024-03" db="EMBL/GenBank/DDBJ databases">
        <title>WGS assembly of Saponaria officinalis var. Norfolk2.</title>
        <authorList>
            <person name="Jenkins J."/>
            <person name="Shu S."/>
            <person name="Grimwood J."/>
            <person name="Barry K."/>
            <person name="Goodstein D."/>
            <person name="Schmutz J."/>
            <person name="Leebens-Mack J."/>
            <person name="Osbourn A."/>
        </authorList>
    </citation>
    <scope>NUCLEOTIDE SEQUENCE [LARGE SCALE GENOMIC DNA]</scope>
    <source>
        <strain evidence="9">JIC</strain>
    </source>
</reference>
<dbReference type="Gene3D" id="1.10.630.10">
    <property type="entry name" value="Cytochrome P450"/>
    <property type="match status" value="1"/>
</dbReference>
<dbReference type="PRINTS" id="PR00463">
    <property type="entry name" value="EP450I"/>
</dbReference>
<dbReference type="GO" id="GO:0004497">
    <property type="term" value="F:monooxygenase activity"/>
    <property type="evidence" value="ECO:0007669"/>
    <property type="project" value="UniProtKB-KW"/>
</dbReference>
<keyword evidence="10" id="KW-1185">Reference proteome</keyword>
<comment type="subcellular location">
    <subcellularLocation>
        <location evidence="1">Membrane</location>
        <topology evidence="1">Single-pass membrane protein</topology>
    </subcellularLocation>
</comment>
<dbReference type="InterPro" id="IPR002401">
    <property type="entry name" value="Cyt_P450_E_grp-I"/>
</dbReference>
<evidence type="ECO:0000256" key="1">
    <source>
        <dbReference type="ARBA" id="ARBA00004167"/>
    </source>
</evidence>
<organism evidence="9 10">
    <name type="scientific">Saponaria officinalis</name>
    <name type="common">Common soapwort</name>
    <name type="synonym">Lychnis saponaria</name>
    <dbReference type="NCBI Taxonomy" id="3572"/>
    <lineage>
        <taxon>Eukaryota</taxon>
        <taxon>Viridiplantae</taxon>
        <taxon>Streptophyta</taxon>
        <taxon>Embryophyta</taxon>
        <taxon>Tracheophyta</taxon>
        <taxon>Spermatophyta</taxon>
        <taxon>Magnoliopsida</taxon>
        <taxon>eudicotyledons</taxon>
        <taxon>Gunneridae</taxon>
        <taxon>Pentapetalae</taxon>
        <taxon>Caryophyllales</taxon>
        <taxon>Caryophyllaceae</taxon>
        <taxon>Caryophylleae</taxon>
        <taxon>Saponaria</taxon>
    </lineage>
</organism>
<evidence type="ECO:0000256" key="6">
    <source>
        <dbReference type="PIRSR" id="PIRSR602401-1"/>
    </source>
</evidence>
<evidence type="ECO:0000256" key="8">
    <source>
        <dbReference type="SAM" id="Phobius"/>
    </source>
</evidence>
<dbReference type="Pfam" id="PF00067">
    <property type="entry name" value="p450"/>
    <property type="match status" value="1"/>
</dbReference>
<dbReference type="GO" id="GO:0010268">
    <property type="term" value="P:brassinosteroid homeostasis"/>
    <property type="evidence" value="ECO:0007669"/>
    <property type="project" value="TreeGrafter"/>
</dbReference>
<keyword evidence="3 6" id="KW-0479">Metal-binding</keyword>
<comment type="cofactor">
    <cofactor evidence="6">
        <name>heme</name>
        <dbReference type="ChEBI" id="CHEBI:30413"/>
    </cofactor>
</comment>
<comment type="caution">
    <text evidence="9">The sequence shown here is derived from an EMBL/GenBank/DDBJ whole genome shotgun (WGS) entry which is preliminary data.</text>
</comment>
<keyword evidence="6 7" id="KW-0349">Heme</keyword>
<dbReference type="CDD" id="cd11043">
    <property type="entry name" value="CYP90-like"/>
    <property type="match status" value="1"/>
</dbReference>
<keyword evidence="8" id="KW-0472">Membrane</keyword>
<keyword evidence="5 6" id="KW-0408">Iron</keyword>
<feature type="transmembrane region" description="Helical" evidence="8">
    <location>
        <begin position="12"/>
        <end position="29"/>
    </location>
</feature>
<evidence type="ECO:0000256" key="2">
    <source>
        <dbReference type="ARBA" id="ARBA00022692"/>
    </source>
</evidence>
<keyword evidence="7" id="KW-0503">Monooxygenase</keyword>
<dbReference type="GO" id="GO:0005506">
    <property type="term" value="F:iron ion binding"/>
    <property type="evidence" value="ECO:0007669"/>
    <property type="project" value="InterPro"/>
</dbReference>
<evidence type="ECO:0000256" key="4">
    <source>
        <dbReference type="ARBA" id="ARBA00022989"/>
    </source>
</evidence>
<evidence type="ECO:0000256" key="7">
    <source>
        <dbReference type="RuleBase" id="RU000461"/>
    </source>
</evidence>
<dbReference type="PANTHER" id="PTHR24286:SF189">
    <property type="entry name" value="CYTOCHROME P450, FAMILY 722, SUBFAMILY A, POLYPEPTIDE 1"/>
    <property type="match status" value="1"/>
</dbReference>
<dbReference type="GO" id="GO:0016125">
    <property type="term" value="P:sterol metabolic process"/>
    <property type="evidence" value="ECO:0007669"/>
    <property type="project" value="TreeGrafter"/>
</dbReference>
<protein>
    <recommendedName>
        <fullName evidence="11">Cytochrome P450</fullName>
    </recommendedName>
</protein>
<dbReference type="EMBL" id="JBDFQZ010000002">
    <property type="protein sequence ID" value="KAK9749046.1"/>
    <property type="molecule type" value="Genomic_DNA"/>
</dbReference>
<evidence type="ECO:0000313" key="9">
    <source>
        <dbReference type="EMBL" id="KAK9749046.1"/>
    </source>
</evidence>
<dbReference type="GO" id="GO:0016705">
    <property type="term" value="F:oxidoreductase activity, acting on paired donors, with incorporation or reduction of molecular oxygen"/>
    <property type="evidence" value="ECO:0007669"/>
    <property type="project" value="InterPro"/>
</dbReference>
<keyword evidence="4 8" id="KW-1133">Transmembrane helix</keyword>
<dbReference type="InterPro" id="IPR017972">
    <property type="entry name" value="Cyt_P450_CS"/>
</dbReference>
<evidence type="ECO:0000313" key="10">
    <source>
        <dbReference type="Proteomes" id="UP001443914"/>
    </source>
</evidence>
<dbReference type="InterPro" id="IPR001128">
    <property type="entry name" value="Cyt_P450"/>
</dbReference>
<feature type="binding site" description="axial binding residue" evidence="6">
    <location>
        <position position="450"/>
    </location>
    <ligand>
        <name>heme</name>
        <dbReference type="ChEBI" id="CHEBI:30413"/>
    </ligand>
    <ligandPart>
        <name>Fe</name>
        <dbReference type="ChEBI" id="CHEBI:18248"/>
    </ligandPart>
</feature>
<evidence type="ECO:0000256" key="5">
    <source>
        <dbReference type="ARBA" id="ARBA00023004"/>
    </source>
</evidence>
<gene>
    <name evidence="9" type="ORF">RND81_02G099000</name>
</gene>
<keyword evidence="7" id="KW-0560">Oxidoreductase</keyword>
<dbReference type="PROSITE" id="PS00086">
    <property type="entry name" value="CYTOCHROME_P450"/>
    <property type="match status" value="1"/>
</dbReference>
<comment type="similarity">
    <text evidence="7">Belongs to the cytochrome P450 family.</text>
</comment>
<name>A0AAW1MTN6_SAPOF</name>
<dbReference type="PRINTS" id="PR00385">
    <property type="entry name" value="P450"/>
</dbReference>
<dbReference type="InterPro" id="IPR036396">
    <property type="entry name" value="Cyt_P450_sf"/>
</dbReference>
<keyword evidence="2 8" id="KW-0812">Transmembrane</keyword>
<dbReference type="Proteomes" id="UP001443914">
    <property type="component" value="Unassembled WGS sequence"/>
</dbReference>
<dbReference type="GO" id="GO:0020037">
    <property type="term" value="F:heme binding"/>
    <property type="evidence" value="ECO:0007669"/>
    <property type="project" value="InterPro"/>
</dbReference>